<name>A0AAD9E104_9TELE</name>
<protein>
    <submittedName>
        <fullName evidence="1">Uncharacterized protein</fullName>
    </submittedName>
</protein>
<sequence>MGLWRLTRTPRSLYETYLHHCQTVFQNAAQDTDDIVKVNTSGGVSGGDPVSVSRPQVLHQQCHAAPERLKLTAHDGS</sequence>
<dbReference type="EMBL" id="JAROKS010000012">
    <property type="protein sequence ID" value="KAK1798422.1"/>
    <property type="molecule type" value="Genomic_DNA"/>
</dbReference>
<proteinExistence type="predicted"/>
<accession>A0AAD9E104</accession>
<evidence type="ECO:0000313" key="1">
    <source>
        <dbReference type="EMBL" id="KAK1798422.1"/>
    </source>
</evidence>
<keyword evidence="2" id="KW-1185">Reference proteome</keyword>
<gene>
    <name evidence="1" type="ORF">P4O66_007877</name>
</gene>
<dbReference type="Proteomes" id="UP001239994">
    <property type="component" value="Unassembled WGS sequence"/>
</dbReference>
<dbReference type="AlphaFoldDB" id="A0AAD9E104"/>
<organism evidence="1 2">
    <name type="scientific">Electrophorus voltai</name>
    <dbReference type="NCBI Taxonomy" id="2609070"/>
    <lineage>
        <taxon>Eukaryota</taxon>
        <taxon>Metazoa</taxon>
        <taxon>Chordata</taxon>
        <taxon>Craniata</taxon>
        <taxon>Vertebrata</taxon>
        <taxon>Euteleostomi</taxon>
        <taxon>Actinopterygii</taxon>
        <taxon>Neopterygii</taxon>
        <taxon>Teleostei</taxon>
        <taxon>Ostariophysi</taxon>
        <taxon>Gymnotiformes</taxon>
        <taxon>Gymnotoidei</taxon>
        <taxon>Gymnotidae</taxon>
        <taxon>Electrophorus</taxon>
    </lineage>
</organism>
<reference evidence="1" key="1">
    <citation type="submission" date="2023-03" db="EMBL/GenBank/DDBJ databases">
        <title>Electrophorus voltai genome.</title>
        <authorList>
            <person name="Bian C."/>
        </authorList>
    </citation>
    <scope>NUCLEOTIDE SEQUENCE</scope>
    <source>
        <strain evidence="1">CB-2022</strain>
        <tissue evidence="1">Muscle</tissue>
    </source>
</reference>
<comment type="caution">
    <text evidence="1">The sequence shown here is derived from an EMBL/GenBank/DDBJ whole genome shotgun (WGS) entry which is preliminary data.</text>
</comment>
<evidence type="ECO:0000313" key="2">
    <source>
        <dbReference type="Proteomes" id="UP001239994"/>
    </source>
</evidence>
<feature type="non-terminal residue" evidence="1">
    <location>
        <position position="77"/>
    </location>
</feature>